<feature type="region of interest" description="Disordered" evidence="1">
    <location>
        <begin position="160"/>
        <end position="182"/>
    </location>
</feature>
<keyword evidence="2" id="KW-0812">Transmembrane</keyword>
<feature type="transmembrane region" description="Helical" evidence="2">
    <location>
        <begin position="355"/>
        <end position="378"/>
    </location>
</feature>
<keyword evidence="2" id="KW-0472">Membrane</keyword>
<keyword evidence="4" id="KW-1185">Reference proteome</keyword>
<feature type="compositionally biased region" description="Low complexity" evidence="1">
    <location>
        <begin position="48"/>
        <end position="57"/>
    </location>
</feature>
<comment type="caution">
    <text evidence="3">The sequence shown here is derived from an EMBL/GenBank/DDBJ whole genome shotgun (WGS) entry which is preliminary data.</text>
</comment>
<evidence type="ECO:0000313" key="4">
    <source>
        <dbReference type="Proteomes" id="UP000700596"/>
    </source>
</evidence>
<protein>
    <submittedName>
        <fullName evidence="3">Uncharacterized protein</fullName>
    </submittedName>
</protein>
<evidence type="ECO:0000256" key="1">
    <source>
        <dbReference type="SAM" id="MobiDB-lite"/>
    </source>
</evidence>
<dbReference type="EMBL" id="JAGMWT010000001">
    <property type="protein sequence ID" value="KAH7139389.1"/>
    <property type="molecule type" value="Genomic_DNA"/>
</dbReference>
<feature type="region of interest" description="Disordered" evidence="1">
    <location>
        <begin position="395"/>
        <end position="483"/>
    </location>
</feature>
<sequence>MATSYFNIKKLRRQSKQADATGPTSESATAPATASTNFSDTASPPAPAVSKPSEEPALSPVLDEEDEIFLQRLAAIAQEPEGTPPPLPNRPMVAADGGDLKVGKDAQEVIMGGANKVPLPMSPPEVLGDSTNKGKGKAADGGINRTKSVLSYFSKFKKTGDKDADTKGKDKKKGKLTDKDRARAANDLLTAAEGAKSSEANEAAKEEQDLTAILDQLNLGAVNNRVFSFSKESEELLNKFKLILVDLVNGVPTAYDDLVKLLTDSEGQLKKMYGSLPPFLQNLVTSLPTKVTAALGPEILAAQAEKPGFDAKQKSGVKSKSLPKIPSLKSLVTAQGAVATMLKSILNFLKLRFPVLLTGTNVVLSLAVFILLFVFWYCHKRGRETRLEKERLATDGTDPALDSSASSLNDGDSIFGNKTKGESSNTTNEQSQPPLITQDNQNASGNQSASVNDLPSVQHLPEPAAVPLSTPQESTPLKEAPLK</sequence>
<evidence type="ECO:0000256" key="2">
    <source>
        <dbReference type="SAM" id="Phobius"/>
    </source>
</evidence>
<evidence type="ECO:0000313" key="3">
    <source>
        <dbReference type="EMBL" id="KAH7139389.1"/>
    </source>
</evidence>
<keyword evidence="2" id="KW-1133">Transmembrane helix</keyword>
<feature type="region of interest" description="Disordered" evidence="1">
    <location>
        <begin position="114"/>
        <end position="142"/>
    </location>
</feature>
<name>A0A9P9EH02_9PLEO</name>
<organism evidence="3 4">
    <name type="scientific">Dendryphion nanum</name>
    <dbReference type="NCBI Taxonomy" id="256645"/>
    <lineage>
        <taxon>Eukaryota</taxon>
        <taxon>Fungi</taxon>
        <taxon>Dikarya</taxon>
        <taxon>Ascomycota</taxon>
        <taxon>Pezizomycotina</taxon>
        <taxon>Dothideomycetes</taxon>
        <taxon>Pleosporomycetidae</taxon>
        <taxon>Pleosporales</taxon>
        <taxon>Torulaceae</taxon>
        <taxon>Dendryphion</taxon>
    </lineage>
</organism>
<dbReference type="Proteomes" id="UP000700596">
    <property type="component" value="Unassembled WGS sequence"/>
</dbReference>
<feature type="region of interest" description="Disordered" evidence="1">
    <location>
        <begin position="1"/>
        <end position="98"/>
    </location>
</feature>
<gene>
    <name evidence="3" type="ORF">B0J11DRAFT_516688</name>
</gene>
<proteinExistence type="predicted"/>
<dbReference type="AlphaFoldDB" id="A0A9P9EH02"/>
<feature type="compositionally biased region" description="Polar residues" evidence="1">
    <location>
        <begin position="422"/>
        <end position="455"/>
    </location>
</feature>
<accession>A0A9P9EH02</accession>
<dbReference type="OrthoDB" id="5398191at2759"/>
<feature type="compositionally biased region" description="Low complexity" evidence="1">
    <location>
        <begin position="20"/>
        <end position="36"/>
    </location>
</feature>
<reference evidence="3" key="1">
    <citation type="journal article" date="2021" name="Nat. Commun.">
        <title>Genetic determinants of endophytism in the Arabidopsis root mycobiome.</title>
        <authorList>
            <person name="Mesny F."/>
            <person name="Miyauchi S."/>
            <person name="Thiergart T."/>
            <person name="Pickel B."/>
            <person name="Atanasova L."/>
            <person name="Karlsson M."/>
            <person name="Huettel B."/>
            <person name="Barry K.W."/>
            <person name="Haridas S."/>
            <person name="Chen C."/>
            <person name="Bauer D."/>
            <person name="Andreopoulos W."/>
            <person name="Pangilinan J."/>
            <person name="LaButti K."/>
            <person name="Riley R."/>
            <person name="Lipzen A."/>
            <person name="Clum A."/>
            <person name="Drula E."/>
            <person name="Henrissat B."/>
            <person name="Kohler A."/>
            <person name="Grigoriev I.V."/>
            <person name="Martin F.M."/>
            <person name="Hacquard S."/>
        </authorList>
    </citation>
    <scope>NUCLEOTIDE SEQUENCE</scope>
    <source>
        <strain evidence="3">MPI-CAGE-CH-0243</strain>
    </source>
</reference>